<dbReference type="AlphaFoldDB" id="A0A3M9LBK9"/>
<evidence type="ECO:0000259" key="6">
    <source>
        <dbReference type="Pfam" id="PF17210"/>
    </source>
</evidence>
<dbReference type="NCBIfam" id="TIGR01451">
    <property type="entry name" value="B_ant_repeat"/>
    <property type="match status" value="1"/>
</dbReference>
<keyword evidence="5" id="KW-0812">Transmembrane</keyword>
<dbReference type="InterPro" id="IPR047589">
    <property type="entry name" value="DUF11_rpt"/>
</dbReference>
<evidence type="ECO:0000259" key="7">
    <source>
        <dbReference type="Pfam" id="PF24346"/>
    </source>
</evidence>
<feature type="domain" description="DUF7507" evidence="7">
    <location>
        <begin position="599"/>
        <end position="692"/>
    </location>
</feature>
<dbReference type="EMBL" id="RJJG01000003">
    <property type="protein sequence ID" value="RNI09848.1"/>
    <property type="molecule type" value="Genomic_DNA"/>
</dbReference>
<keyword evidence="3" id="KW-0732">Signal</keyword>
<keyword evidence="2" id="KW-0964">Secreted</keyword>
<evidence type="ECO:0000313" key="9">
    <source>
        <dbReference type="Proteomes" id="UP000267921"/>
    </source>
</evidence>
<proteinExistence type="predicted"/>
<evidence type="ECO:0000256" key="1">
    <source>
        <dbReference type="ARBA" id="ARBA00004613"/>
    </source>
</evidence>
<dbReference type="InterPro" id="IPR033764">
    <property type="entry name" value="Sdr_B"/>
</dbReference>
<evidence type="ECO:0000256" key="5">
    <source>
        <dbReference type="SAM" id="Phobius"/>
    </source>
</evidence>
<name>A0A3M9LBK9_9EURY</name>
<evidence type="ECO:0000256" key="2">
    <source>
        <dbReference type="ARBA" id="ARBA00022525"/>
    </source>
</evidence>
<organism evidence="8 9">
    <name type="scientific">Methanohalophilus halophilus</name>
    <dbReference type="NCBI Taxonomy" id="2177"/>
    <lineage>
        <taxon>Archaea</taxon>
        <taxon>Methanobacteriati</taxon>
        <taxon>Methanobacteriota</taxon>
        <taxon>Stenosarchaea group</taxon>
        <taxon>Methanomicrobia</taxon>
        <taxon>Methanosarcinales</taxon>
        <taxon>Methanosarcinaceae</taxon>
        <taxon>Methanohalophilus</taxon>
    </lineage>
</organism>
<gene>
    <name evidence="8" type="ORF">EFE40_04165</name>
</gene>
<sequence>MNGVDTMNQMKIALAICAALMLIITIPAASAITVDGDKSTDEWNDNWSYGQINGTGYDIYNTGDRLEIRQGAFGQDTTTWYEEDPKNDSGTSHNESMAQLGDSSGYDIKQIYGHYDVVNDTLYGMSTVYGIPGDLDGDGSISTDCDNYGDCVGDVGPAGTGMGDLETWKIRISQDGNPTVTLRIKNNNWTVDEGPLGYDDVEAAFSPTEDGVYEISISGVSEIWDVGPCQPDLKVEVYAGGLDDGPGEDTATAFIRLPCPDIMIEKSTNGEDADIPTGPFISVGDEVTWTYNVTNTGDVPLNNIVVTDDQGVVVDCPKTTLNVSESMICTAVGTAEEGQYANIGNVTGEFGIIVVNDSDPSHYFGVNSSIDIEKATNGVDADDPTGPYVTVGGDVVWTYNVTNTGNVNLTDIVVQDNMGVTPAYISGDTNSDNILQTDEVWMYNATGVAEEGQYANLGNVTGTDPTDAEVTDEDPSHYFGVNSSIDIEKATNGVDADDPTGPYVTVGGDIVWTYNVTNTGNVNLTDILVQDNVTGTIDNLVDNGNGDSILEPGEVWMYNATGVAEEGQYANLGNVTGTDPTDAEVTDEDPSHYFGVNSSIDIEKATNGEDADDPTGPTIEEGNTVNWEYVVTNNGNVNLTDINVTDDQGEIPVFQSSNLNGDDILEPGEVWTYTASGTAGIGQYANVGNVTGEHNGYTVTDEDPSHYFGEEPPRSTLGNYVWEDLDKDGIQDETDTGIADVTVNLYTEGGVLVDSTTTNETGYYLFTGLVAGDYFVEFLLPDDYEFSPADQGTDDAVDSDANVATGRTVTTSLFAGEVDLTWDAGMYLPISIDIEKSTNGQDADDPQGPKVEVGSTVEWEYVVTNTGGANLTNINVTDDQGVIPVFQSSDLNNDTILEPGETWTYTANGTAEVGQYVNNATATGEYEGETVEDIDPSHYYGEEKDVPTAHPLLTVALIGMGIVLFLRRKDE</sequence>
<protein>
    <submittedName>
        <fullName evidence="8">VPXXXP-CTERM sorting domain-containing protein</fullName>
    </submittedName>
</protein>
<dbReference type="NCBIfam" id="TIGR04143">
    <property type="entry name" value="VPxxxP_CTERM"/>
    <property type="match status" value="1"/>
</dbReference>
<dbReference type="Pfam" id="PF17210">
    <property type="entry name" value="SdrD_B"/>
    <property type="match status" value="1"/>
</dbReference>
<dbReference type="Pfam" id="PF24346">
    <property type="entry name" value="DUF7507"/>
    <property type="match status" value="5"/>
</dbReference>
<feature type="transmembrane region" description="Helical" evidence="5">
    <location>
        <begin position="948"/>
        <end position="966"/>
    </location>
</feature>
<reference evidence="8 9" key="1">
    <citation type="submission" date="2018-10" db="EMBL/GenBank/DDBJ databases">
        <title>Cultivation of a novel Methanohalophilus strain from Kebrit Deep of the Red Sea and a genomic comparison of members of the genus Methanohalophilus.</title>
        <authorList>
            <person name="Guan Y."/>
            <person name="Ngugi D.K."/>
            <person name="Stingl U."/>
        </authorList>
    </citation>
    <scope>NUCLEOTIDE SEQUENCE [LARGE SCALE GENOMIC DNA]</scope>
    <source>
        <strain evidence="8 9">DSM 3094</strain>
    </source>
</reference>
<comment type="caution">
    <text evidence="8">The sequence shown here is derived from an EMBL/GenBank/DDBJ whole genome shotgun (WGS) entry which is preliminary data.</text>
</comment>
<feature type="domain" description="SD-repeat containing protein B" evidence="6">
    <location>
        <begin position="716"/>
        <end position="826"/>
    </location>
</feature>
<feature type="domain" description="DUF7507" evidence="7">
    <location>
        <begin position="260"/>
        <end position="336"/>
    </location>
</feature>
<dbReference type="InterPro" id="IPR026428">
    <property type="entry name" value="VPxxxP_CTERM"/>
</dbReference>
<feature type="domain" description="DUF7507" evidence="7">
    <location>
        <begin position="831"/>
        <end position="932"/>
    </location>
</feature>
<dbReference type="Proteomes" id="UP000267921">
    <property type="component" value="Unassembled WGS sequence"/>
</dbReference>
<evidence type="ECO:0000256" key="3">
    <source>
        <dbReference type="ARBA" id="ARBA00022729"/>
    </source>
</evidence>
<feature type="region of interest" description="Disordered" evidence="4">
    <location>
        <begin position="76"/>
        <end position="99"/>
    </location>
</feature>
<dbReference type="GO" id="GO:0005576">
    <property type="term" value="C:extracellular region"/>
    <property type="evidence" value="ECO:0007669"/>
    <property type="project" value="UniProtKB-SubCell"/>
</dbReference>
<dbReference type="Gene3D" id="2.60.40.10">
    <property type="entry name" value="Immunoglobulins"/>
    <property type="match status" value="1"/>
</dbReference>
<dbReference type="InterPro" id="IPR055354">
    <property type="entry name" value="DUF7507"/>
</dbReference>
<feature type="compositionally biased region" description="Polar residues" evidence="4">
    <location>
        <begin position="88"/>
        <end position="97"/>
    </location>
</feature>
<feature type="domain" description="DUF7507" evidence="7">
    <location>
        <begin position="484"/>
        <end position="587"/>
    </location>
</feature>
<dbReference type="InterPro" id="IPR013783">
    <property type="entry name" value="Ig-like_fold"/>
</dbReference>
<comment type="subcellular location">
    <subcellularLocation>
        <location evidence="1">Secreted</location>
    </subcellularLocation>
</comment>
<evidence type="ECO:0000256" key="4">
    <source>
        <dbReference type="SAM" id="MobiDB-lite"/>
    </source>
</evidence>
<accession>A0A3M9LBK9</accession>
<evidence type="ECO:0000313" key="8">
    <source>
        <dbReference type="EMBL" id="RNI09848.1"/>
    </source>
</evidence>
<keyword evidence="5" id="KW-1133">Transmembrane helix</keyword>
<feature type="domain" description="DUF7507" evidence="7">
    <location>
        <begin position="369"/>
        <end position="472"/>
    </location>
</feature>
<dbReference type="SUPFAM" id="SSF117074">
    <property type="entry name" value="Hypothetical protein PA1324"/>
    <property type="match status" value="1"/>
</dbReference>
<keyword evidence="5" id="KW-0472">Membrane</keyword>